<dbReference type="InterPro" id="IPR051926">
    <property type="entry name" value="Ala_Aminotransferase"/>
</dbReference>
<evidence type="ECO:0000259" key="7">
    <source>
        <dbReference type="Pfam" id="PF00155"/>
    </source>
</evidence>
<keyword evidence="9" id="KW-1185">Reference proteome</keyword>
<dbReference type="EC" id="2.6.1.2" evidence="6"/>
<dbReference type="PANTHER" id="PTHR43488:SF2">
    <property type="entry name" value="GLUTAMATE-PYRUVATE AMINOTRANSFERASE ALAA"/>
    <property type="match status" value="1"/>
</dbReference>
<evidence type="ECO:0000313" key="8">
    <source>
        <dbReference type="EMBL" id="QHT66736.1"/>
    </source>
</evidence>
<evidence type="ECO:0000256" key="6">
    <source>
        <dbReference type="ARBA" id="ARBA00026106"/>
    </source>
</evidence>
<dbReference type="Proteomes" id="UP000480178">
    <property type="component" value="Chromosome"/>
</dbReference>
<gene>
    <name evidence="8" type="ORF">GXP67_08715</name>
</gene>
<dbReference type="AlphaFoldDB" id="A0A6C0GFH0"/>
<dbReference type="GO" id="GO:0030170">
    <property type="term" value="F:pyridoxal phosphate binding"/>
    <property type="evidence" value="ECO:0007669"/>
    <property type="project" value="InterPro"/>
</dbReference>
<dbReference type="GO" id="GO:0004021">
    <property type="term" value="F:L-alanine:2-oxoglutarate aminotransferase activity"/>
    <property type="evidence" value="ECO:0007669"/>
    <property type="project" value="UniProtKB-EC"/>
</dbReference>
<evidence type="ECO:0000256" key="1">
    <source>
        <dbReference type="ARBA" id="ARBA00001933"/>
    </source>
</evidence>
<keyword evidence="4 8" id="KW-0808">Transferase</keyword>
<comment type="cofactor">
    <cofactor evidence="1">
        <name>pyridoxal 5'-phosphate</name>
        <dbReference type="ChEBI" id="CHEBI:597326"/>
    </cofactor>
</comment>
<evidence type="ECO:0000256" key="2">
    <source>
        <dbReference type="ARBA" id="ARBA00007441"/>
    </source>
</evidence>
<dbReference type="PANTHER" id="PTHR43488">
    <property type="entry name" value="GLUTAMATE-PYRUVATE AMINOTRANSFERASE ALAA"/>
    <property type="match status" value="1"/>
</dbReference>
<feature type="domain" description="Aminotransferase class I/classII large" evidence="7">
    <location>
        <begin position="33"/>
        <end position="393"/>
    </location>
</feature>
<dbReference type="InterPro" id="IPR015421">
    <property type="entry name" value="PyrdxlP-dep_Trfase_major"/>
</dbReference>
<dbReference type="InterPro" id="IPR015422">
    <property type="entry name" value="PyrdxlP-dep_Trfase_small"/>
</dbReference>
<dbReference type="InterPro" id="IPR004839">
    <property type="entry name" value="Aminotransferase_I/II_large"/>
</dbReference>
<reference evidence="8 9" key="1">
    <citation type="submission" date="2020-01" db="EMBL/GenBank/DDBJ databases">
        <authorList>
            <person name="Kim M.K."/>
        </authorList>
    </citation>
    <scope>NUCLEOTIDE SEQUENCE [LARGE SCALE GENOMIC DNA]</scope>
    <source>
        <strain evidence="8 9">172606-1</strain>
    </source>
</reference>
<keyword evidence="5" id="KW-0663">Pyridoxal phosphate</keyword>
<evidence type="ECO:0000256" key="5">
    <source>
        <dbReference type="ARBA" id="ARBA00022898"/>
    </source>
</evidence>
<dbReference type="SUPFAM" id="SSF53383">
    <property type="entry name" value="PLP-dependent transferases"/>
    <property type="match status" value="1"/>
</dbReference>
<dbReference type="Gene3D" id="3.40.640.10">
    <property type="entry name" value="Type I PLP-dependent aspartate aminotransferase-like (Major domain)"/>
    <property type="match status" value="1"/>
</dbReference>
<comment type="similarity">
    <text evidence="2">Belongs to the class-I pyridoxal-phosphate-dependent aminotransferase family.</text>
</comment>
<dbReference type="InterPro" id="IPR015424">
    <property type="entry name" value="PyrdxlP-dep_Trfase"/>
</dbReference>
<evidence type="ECO:0000313" key="9">
    <source>
        <dbReference type="Proteomes" id="UP000480178"/>
    </source>
</evidence>
<accession>A0A6C0GFH0</accession>
<dbReference type="EMBL" id="CP048222">
    <property type="protein sequence ID" value="QHT66736.1"/>
    <property type="molecule type" value="Genomic_DNA"/>
</dbReference>
<organism evidence="8 9">
    <name type="scientific">Rhodocytophaga rosea</name>
    <dbReference type="NCBI Taxonomy" id="2704465"/>
    <lineage>
        <taxon>Bacteria</taxon>
        <taxon>Pseudomonadati</taxon>
        <taxon>Bacteroidota</taxon>
        <taxon>Cytophagia</taxon>
        <taxon>Cytophagales</taxon>
        <taxon>Rhodocytophagaceae</taxon>
        <taxon>Rhodocytophaga</taxon>
    </lineage>
</organism>
<sequence>MITRSTRLNQVAYDIRGKIYEQSQALVQQGHQVLSLHIGDPAPFHFPVPDHIVERMAAHLRDGQGYGDAIGLDEARAAIRAEYSARGIKGIRMEDVYTGNGVSELAMISLQALLNDGDEVLVPTPDYPLWSSAVHLYGGKCVYYRCDASSDWYPDVEDMERHITSRTKGIVLINPNNPTGAVYPAEVLQQIVKLAEKYNLIIFSDEIYDKILYDGAKHTSIAALNTKALCLTFSGLTKNYRIPGFRAGWMVISGNVSAARDYIGGINLLANLRVCSNLPAQYGIKAALEGYQHINDLIAPDGRLQQQRDLCYQKISQIPGLHCVKPMGAFYLFASIDLPKFNLNNDYEFVYTLLTEEKVLIVQGTGFNYYRDDHFRVVFLPEAAYLETALDRIASFLERKRVSKAISVK</sequence>
<evidence type="ECO:0000256" key="3">
    <source>
        <dbReference type="ARBA" id="ARBA00022576"/>
    </source>
</evidence>
<dbReference type="RefSeq" id="WP_162442789.1">
    <property type="nucleotide sequence ID" value="NZ_CP048222.1"/>
</dbReference>
<protein>
    <recommendedName>
        <fullName evidence="6">alanine transaminase</fullName>
        <ecNumber evidence="6">2.6.1.2</ecNumber>
    </recommendedName>
</protein>
<dbReference type="Pfam" id="PF00155">
    <property type="entry name" value="Aminotran_1_2"/>
    <property type="match status" value="1"/>
</dbReference>
<proteinExistence type="inferred from homology"/>
<evidence type="ECO:0000256" key="4">
    <source>
        <dbReference type="ARBA" id="ARBA00022679"/>
    </source>
</evidence>
<dbReference type="CDD" id="cd00609">
    <property type="entry name" value="AAT_like"/>
    <property type="match status" value="1"/>
</dbReference>
<keyword evidence="3 8" id="KW-0032">Aminotransferase</keyword>
<name>A0A6C0GFH0_9BACT</name>
<dbReference type="Gene3D" id="3.90.1150.10">
    <property type="entry name" value="Aspartate Aminotransferase, domain 1"/>
    <property type="match status" value="1"/>
</dbReference>
<dbReference type="KEGG" id="rhoz:GXP67_08715"/>